<name>A0AAW6RJW1_9BURK</name>
<feature type="compositionally biased region" description="Basic and acidic residues" evidence="1">
    <location>
        <begin position="166"/>
        <end position="182"/>
    </location>
</feature>
<dbReference type="Proteomes" id="UP001237156">
    <property type="component" value="Unassembled WGS sequence"/>
</dbReference>
<proteinExistence type="predicted"/>
<gene>
    <name evidence="4" type="ORF">QB898_04740</name>
</gene>
<keyword evidence="5" id="KW-1185">Reference proteome</keyword>
<evidence type="ECO:0000256" key="2">
    <source>
        <dbReference type="SAM" id="SignalP"/>
    </source>
</evidence>
<feature type="domain" description="DUF4124" evidence="3">
    <location>
        <begin position="14"/>
        <end position="67"/>
    </location>
</feature>
<keyword evidence="2" id="KW-0732">Signal</keyword>
<evidence type="ECO:0000313" key="4">
    <source>
        <dbReference type="EMBL" id="MDG9699032.1"/>
    </source>
</evidence>
<protein>
    <submittedName>
        <fullName evidence="4">DUF4124 domain-containing protein</fullName>
    </submittedName>
</protein>
<comment type="caution">
    <text evidence="4">The sequence shown here is derived from an EMBL/GenBank/DDBJ whole genome shotgun (WGS) entry which is preliminary data.</text>
</comment>
<evidence type="ECO:0000259" key="3">
    <source>
        <dbReference type="Pfam" id="PF13511"/>
    </source>
</evidence>
<evidence type="ECO:0000313" key="5">
    <source>
        <dbReference type="Proteomes" id="UP001237156"/>
    </source>
</evidence>
<feature type="compositionally biased region" description="Basic and acidic residues" evidence="1">
    <location>
        <begin position="102"/>
        <end position="123"/>
    </location>
</feature>
<dbReference type="AlphaFoldDB" id="A0AAW6RJW1"/>
<organism evidence="4 5">
    <name type="scientific">Ottowia cancrivicina</name>
    <dbReference type="NCBI Taxonomy" id="3040346"/>
    <lineage>
        <taxon>Bacteria</taxon>
        <taxon>Pseudomonadati</taxon>
        <taxon>Pseudomonadota</taxon>
        <taxon>Betaproteobacteria</taxon>
        <taxon>Burkholderiales</taxon>
        <taxon>Comamonadaceae</taxon>
        <taxon>Ottowia</taxon>
    </lineage>
</organism>
<accession>A0AAW6RJW1</accession>
<feature type="chain" id="PRO_5043499071" evidence="2">
    <location>
        <begin position="27"/>
        <end position="182"/>
    </location>
</feature>
<feature type="region of interest" description="Disordered" evidence="1">
    <location>
        <begin position="149"/>
        <end position="182"/>
    </location>
</feature>
<dbReference type="RefSeq" id="WP_279524013.1">
    <property type="nucleotide sequence ID" value="NZ_JARVII010000007.1"/>
</dbReference>
<feature type="region of interest" description="Disordered" evidence="1">
    <location>
        <begin position="36"/>
        <end position="123"/>
    </location>
</feature>
<dbReference type="InterPro" id="IPR025392">
    <property type="entry name" value="DUF4124"/>
</dbReference>
<feature type="signal peptide" evidence="2">
    <location>
        <begin position="1"/>
        <end position="26"/>
    </location>
</feature>
<reference evidence="4 5" key="1">
    <citation type="submission" date="2023-04" db="EMBL/GenBank/DDBJ databases">
        <title>Ottowia paracancer sp. nov., isolated from human stomach.</title>
        <authorList>
            <person name="Song Y."/>
        </authorList>
    </citation>
    <scope>NUCLEOTIDE SEQUENCE [LARGE SCALE GENOMIC DNA]</scope>
    <source>
        <strain evidence="4 5">10c7w1</strain>
    </source>
</reference>
<evidence type="ECO:0000256" key="1">
    <source>
        <dbReference type="SAM" id="MobiDB-lite"/>
    </source>
</evidence>
<feature type="compositionally biased region" description="Low complexity" evidence="1">
    <location>
        <begin position="56"/>
        <end position="101"/>
    </location>
</feature>
<dbReference type="EMBL" id="JARVII010000007">
    <property type="protein sequence ID" value="MDG9699032.1"/>
    <property type="molecule type" value="Genomic_DNA"/>
</dbReference>
<sequence length="182" mass="18997">MKLTVRALAAASFAALALAASLPAHAQYQWIDGSGRRVFSDQPPPPGTPQKNILKQPAARPAAPAPATDEAESSAADSTAAPAAAPQASTPQAAAPAAQDKALQEKLKKAEAEEAAKKKAEADRLAAQKAENCKRAISAKALLDSGQRIMQSDGKGGRSFMSPEQRAAETKRIEEVMRNDCN</sequence>
<dbReference type="Pfam" id="PF13511">
    <property type="entry name" value="DUF4124"/>
    <property type="match status" value="1"/>
</dbReference>